<dbReference type="InterPro" id="IPR032312">
    <property type="entry name" value="LacZ_4"/>
</dbReference>
<dbReference type="SUPFAM" id="SSF74650">
    <property type="entry name" value="Galactose mutarotase-like"/>
    <property type="match status" value="1"/>
</dbReference>
<dbReference type="InterPro" id="IPR014718">
    <property type="entry name" value="GH-type_carb-bd"/>
</dbReference>
<evidence type="ECO:0000256" key="6">
    <source>
        <dbReference type="ARBA" id="ARBA00023295"/>
    </source>
</evidence>
<dbReference type="InterPro" id="IPR017853">
    <property type="entry name" value="GH"/>
</dbReference>
<comment type="catalytic activity">
    <reaction evidence="1 8">
        <text>Hydrolysis of terminal non-reducing beta-D-galactose residues in beta-D-galactosides.</text>
        <dbReference type="EC" id="3.2.1.23"/>
    </reaction>
</comment>
<dbReference type="PANTHER" id="PTHR46323">
    <property type="entry name" value="BETA-GALACTOSIDASE"/>
    <property type="match status" value="1"/>
</dbReference>
<sequence length="1015" mass="118443">MVFDWENQNIIQKNKLNSHVNIIPFADENNTNYLEVGLSPWYKLLNGEWNFYFTKSPLVGPDDFLSESIDKKSWEKINVPSCWQLEGYDKPHYTDEAYPFPVDPPFVPDENPCGYYRREFKINSKWIDRNTIITFEGVDSAFYLWINGEKVGYSQGSRMTAEFDISAYLKEGINQLAVKVIKWSDGSYLEDQDMWWLSGIFRNVYLYSLPKIYLADYEVISSLDDSYQDGKLEVKLKFFNSFKKLVSKNTVKVKLLDQKNKTVWISAEEKFEIAAESDKKIEIKTIIDKPVKWTAETPALYKLLIIFDSELNKEKEYISSSLGFRRVELKDGNISVNGKKIMFKGVNRHDFDAETGRTVSLDLMESDIITMKKHNINAVRTSHYPNDPRFYDLCDYYGLYVIDEADIETHGFMFTTNTGELSNNPDWEEAYLDRLKRMVERDKNHPSIIIWSLGNESGFGCNHKVMAEWLRNRDQTRLIHYEPDRKQEIVDFNGPMYSSVEEIVKKAEEKDYQKPLILCEYAHAMGNGPGGLQDYWDAFYNYERLQGGFIWDWIDQGLLKKENNRQYYAYGGDYGDYPNDRNFNLNGLLFPDRTPSPACLEYKKVLEPVKFEAEDLTKGEIWLINRYDFKDLNNLNFFWKILVDGHIEKSSQFEVKDIKAGQRKLLQIELDDLERFKDSEIVLEINCLLAESKKWADAGHEIAFEQFILKNKKRNHNNKTASKLEVLEGENKIKIEGDEFYYQFSLLNGELEKSIYKNKELFNKEPEFNIWRAPIDNDEPYEEKWKKLNLDKSIQKLKSIKVKEKSEDKVVVEKIIKVGVPVYSLTILVNFDYLIYADGEIEVNLSGKPEGDWPVLPRIGLKIELDSSFKNLKWYGLGPGESYYDSKNAARIGIYKSEVAKMHTPYIFPQENGNRTDTRWLSVYNNNGLGLFITSEKRFNFSIHDYSIKSLERAKHQDQIIRGDKTYLQLDYKQQPLGSASCGPSAAEELKADDFDFSFSFKVNSSNIIAFNKLY</sequence>
<protein>
    <recommendedName>
        <fullName evidence="4 8">Beta-galactosidase</fullName>
        <ecNumber evidence="3 8">3.2.1.23</ecNumber>
    </recommendedName>
    <alternativeName>
        <fullName evidence="7 8">Lactase</fullName>
    </alternativeName>
</protein>
<dbReference type="Pfam" id="PF02929">
    <property type="entry name" value="Bgal_small_N"/>
    <property type="match status" value="1"/>
</dbReference>
<dbReference type="InterPro" id="IPR006102">
    <property type="entry name" value="Ig-like_GH2"/>
</dbReference>
<dbReference type="Pfam" id="PF02836">
    <property type="entry name" value="Glyco_hydro_2_C"/>
    <property type="match status" value="1"/>
</dbReference>
<dbReference type="InterPro" id="IPR050347">
    <property type="entry name" value="Bact_Beta-galactosidase"/>
</dbReference>
<evidence type="ECO:0000256" key="7">
    <source>
        <dbReference type="ARBA" id="ARBA00032230"/>
    </source>
</evidence>
<dbReference type="InterPro" id="IPR004199">
    <property type="entry name" value="B-gal_small/dom_5"/>
</dbReference>
<feature type="domain" description="Beta galactosidase small chain/" evidence="9">
    <location>
        <begin position="734"/>
        <end position="1002"/>
    </location>
</feature>
<dbReference type="InterPro" id="IPR006104">
    <property type="entry name" value="Glyco_hydro_2_N"/>
</dbReference>
<evidence type="ECO:0000259" key="9">
    <source>
        <dbReference type="SMART" id="SM01038"/>
    </source>
</evidence>
<dbReference type="InterPro" id="IPR006101">
    <property type="entry name" value="Glyco_hydro_2"/>
</dbReference>
<dbReference type="GO" id="GO:0030246">
    <property type="term" value="F:carbohydrate binding"/>
    <property type="evidence" value="ECO:0007669"/>
    <property type="project" value="InterPro"/>
</dbReference>
<proteinExistence type="inferred from homology"/>
<dbReference type="PROSITE" id="PS00719">
    <property type="entry name" value="GLYCOSYL_HYDROL_F2_1"/>
    <property type="match status" value="1"/>
</dbReference>
<dbReference type="STRING" id="56779.SAMN05421834_103133"/>
<dbReference type="EMBL" id="FTNC01000003">
    <property type="protein sequence ID" value="SIQ33935.1"/>
    <property type="molecule type" value="Genomic_DNA"/>
</dbReference>
<evidence type="ECO:0000256" key="3">
    <source>
        <dbReference type="ARBA" id="ARBA00012756"/>
    </source>
</evidence>
<keyword evidence="5 8" id="KW-0378">Hydrolase</keyword>
<dbReference type="Proteomes" id="UP000185669">
    <property type="component" value="Unassembled WGS sequence"/>
</dbReference>
<dbReference type="Pfam" id="PF02837">
    <property type="entry name" value="Glyco_hydro_2_N"/>
    <property type="match status" value="1"/>
</dbReference>
<evidence type="ECO:0000256" key="2">
    <source>
        <dbReference type="ARBA" id="ARBA00007401"/>
    </source>
</evidence>
<evidence type="ECO:0000256" key="8">
    <source>
        <dbReference type="RuleBase" id="RU361154"/>
    </source>
</evidence>
<dbReference type="Pfam" id="PF16353">
    <property type="entry name" value="LacZ_4"/>
    <property type="match status" value="1"/>
</dbReference>
<dbReference type="SUPFAM" id="SSF49785">
    <property type="entry name" value="Galactose-binding domain-like"/>
    <property type="match status" value="1"/>
</dbReference>
<dbReference type="InterPro" id="IPR023232">
    <property type="entry name" value="Glyco_hydro_2_AS"/>
</dbReference>
<dbReference type="FunFam" id="3.20.20.80:FF:000018">
    <property type="entry name" value="Beta-galactosidase"/>
    <property type="match status" value="1"/>
</dbReference>
<dbReference type="Gene3D" id="2.60.120.260">
    <property type="entry name" value="Galactose-binding domain-like"/>
    <property type="match status" value="1"/>
</dbReference>
<evidence type="ECO:0000313" key="11">
    <source>
        <dbReference type="Proteomes" id="UP000185669"/>
    </source>
</evidence>
<dbReference type="AlphaFoldDB" id="A0A1N6RYL6"/>
<name>A0A1N6RYL6_9FIRM</name>
<dbReference type="InterPro" id="IPR011013">
    <property type="entry name" value="Gal_mutarotase_sf_dom"/>
</dbReference>
<evidence type="ECO:0000256" key="4">
    <source>
        <dbReference type="ARBA" id="ARBA00013303"/>
    </source>
</evidence>
<dbReference type="PRINTS" id="PR00132">
    <property type="entry name" value="GLHYDRLASE2"/>
</dbReference>
<evidence type="ECO:0000313" key="10">
    <source>
        <dbReference type="EMBL" id="SIQ33935.1"/>
    </source>
</evidence>
<comment type="similarity">
    <text evidence="2 8">Belongs to the glycosyl hydrolase 2 family.</text>
</comment>
<dbReference type="GO" id="GO:0005990">
    <property type="term" value="P:lactose catabolic process"/>
    <property type="evidence" value="ECO:0007669"/>
    <property type="project" value="TreeGrafter"/>
</dbReference>
<dbReference type="InterPro" id="IPR006103">
    <property type="entry name" value="Glyco_hydro_2_cat"/>
</dbReference>
<dbReference type="InterPro" id="IPR013783">
    <property type="entry name" value="Ig-like_fold"/>
</dbReference>
<dbReference type="SUPFAM" id="SSF51445">
    <property type="entry name" value="(Trans)glycosidases"/>
    <property type="match status" value="1"/>
</dbReference>
<keyword evidence="11" id="KW-1185">Reference proteome</keyword>
<organism evidence="10 11">
    <name type="scientific">Halanaerobium kushneri</name>
    <dbReference type="NCBI Taxonomy" id="56779"/>
    <lineage>
        <taxon>Bacteria</taxon>
        <taxon>Bacillati</taxon>
        <taxon>Bacillota</taxon>
        <taxon>Clostridia</taxon>
        <taxon>Halanaerobiales</taxon>
        <taxon>Halanaerobiaceae</taxon>
        <taxon>Halanaerobium</taxon>
    </lineage>
</organism>
<keyword evidence="6 8" id="KW-0326">Glycosidase</keyword>
<dbReference type="InterPro" id="IPR036156">
    <property type="entry name" value="Beta-gal/glucu_dom_sf"/>
</dbReference>
<gene>
    <name evidence="10" type="ORF">SAMN05421834_103133</name>
</gene>
<dbReference type="GO" id="GO:0009341">
    <property type="term" value="C:beta-galactosidase complex"/>
    <property type="evidence" value="ECO:0007669"/>
    <property type="project" value="InterPro"/>
</dbReference>
<dbReference type="GO" id="GO:0004565">
    <property type="term" value="F:beta-galactosidase activity"/>
    <property type="evidence" value="ECO:0007669"/>
    <property type="project" value="UniProtKB-EC"/>
</dbReference>
<evidence type="ECO:0000256" key="1">
    <source>
        <dbReference type="ARBA" id="ARBA00001412"/>
    </source>
</evidence>
<dbReference type="SUPFAM" id="SSF49303">
    <property type="entry name" value="beta-Galactosidase/glucuronidase domain"/>
    <property type="match status" value="2"/>
</dbReference>
<accession>A0A1N6RYL6</accession>
<dbReference type="PROSITE" id="PS00608">
    <property type="entry name" value="GLYCOSYL_HYDROL_F2_2"/>
    <property type="match status" value="1"/>
</dbReference>
<dbReference type="Gene3D" id="3.20.20.80">
    <property type="entry name" value="Glycosidases"/>
    <property type="match status" value="1"/>
</dbReference>
<dbReference type="Gene3D" id="2.60.40.10">
    <property type="entry name" value="Immunoglobulins"/>
    <property type="match status" value="2"/>
</dbReference>
<dbReference type="Pfam" id="PF00703">
    <property type="entry name" value="Glyco_hydro_2"/>
    <property type="match status" value="1"/>
</dbReference>
<dbReference type="InterPro" id="IPR008979">
    <property type="entry name" value="Galactose-bd-like_sf"/>
</dbReference>
<dbReference type="Gene3D" id="2.70.98.10">
    <property type="match status" value="1"/>
</dbReference>
<reference evidence="11" key="1">
    <citation type="submission" date="2017-01" db="EMBL/GenBank/DDBJ databases">
        <authorList>
            <person name="Varghese N."/>
            <person name="Submissions S."/>
        </authorList>
    </citation>
    <scope>NUCLEOTIDE SEQUENCE [LARGE SCALE GENOMIC DNA]</scope>
    <source>
        <strain evidence="11">ATCC 700103</strain>
    </source>
</reference>
<dbReference type="PANTHER" id="PTHR46323:SF2">
    <property type="entry name" value="BETA-GALACTOSIDASE"/>
    <property type="match status" value="1"/>
</dbReference>
<dbReference type="InterPro" id="IPR023230">
    <property type="entry name" value="Glyco_hydro_2_CS"/>
</dbReference>
<dbReference type="EC" id="3.2.1.23" evidence="3 8"/>
<dbReference type="SMART" id="SM01038">
    <property type="entry name" value="Bgal_small_N"/>
    <property type="match status" value="1"/>
</dbReference>
<evidence type="ECO:0000256" key="5">
    <source>
        <dbReference type="ARBA" id="ARBA00022801"/>
    </source>
</evidence>